<reference evidence="7 8" key="1">
    <citation type="journal article" date="2021" name="Genome Biol. Evol.">
        <title>Complete Genome Sequencing of a Novel Gloeobacter Species from a Waterfall Cave in Mexico.</title>
        <authorList>
            <person name="Saw J.H."/>
            <person name="Cardona T."/>
            <person name="Montejano G."/>
        </authorList>
    </citation>
    <scope>NUCLEOTIDE SEQUENCE [LARGE SCALE GENOMIC DNA]</scope>
    <source>
        <strain evidence="7">MG652769</strain>
    </source>
</reference>
<keyword evidence="2 5" id="KW-0812">Transmembrane</keyword>
<gene>
    <name evidence="7" type="ORF">ISF26_10430</name>
</gene>
<proteinExistence type="predicted"/>
<evidence type="ECO:0000313" key="8">
    <source>
        <dbReference type="Proteomes" id="UP001054846"/>
    </source>
</evidence>
<dbReference type="InterPro" id="IPR052165">
    <property type="entry name" value="Membrane_assoc_protease"/>
</dbReference>
<dbReference type="EMBL" id="CP063845">
    <property type="protein sequence ID" value="UFP96591.1"/>
    <property type="molecule type" value="Genomic_DNA"/>
</dbReference>
<dbReference type="PANTHER" id="PTHR33507:SF3">
    <property type="entry name" value="INNER MEMBRANE PROTEIN YBBJ"/>
    <property type="match status" value="1"/>
</dbReference>
<evidence type="ECO:0000256" key="1">
    <source>
        <dbReference type="ARBA" id="ARBA00004141"/>
    </source>
</evidence>
<keyword evidence="3 5" id="KW-1133">Transmembrane helix</keyword>
<protein>
    <submittedName>
        <fullName evidence="7">NfeD family protein</fullName>
    </submittedName>
</protein>
<comment type="subcellular location">
    <subcellularLocation>
        <location evidence="1">Membrane</location>
        <topology evidence="1">Multi-pass membrane protein</topology>
    </subcellularLocation>
</comment>
<organism evidence="7 8">
    <name type="scientific">Gloeobacter morelensis MG652769</name>
    <dbReference type="NCBI Taxonomy" id="2781736"/>
    <lineage>
        <taxon>Bacteria</taxon>
        <taxon>Bacillati</taxon>
        <taxon>Cyanobacteriota</taxon>
        <taxon>Cyanophyceae</taxon>
        <taxon>Gloeobacterales</taxon>
        <taxon>Gloeobacteraceae</taxon>
        <taxon>Gloeobacter</taxon>
        <taxon>Gloeobacter morelensis</taxon>
    </lineage>
</organism>
<name>A0ABY3PSF4_9CYAN</name>
<accession>A0ABY3PSF4</accession>
<dbReference type="RefSeq" id="WP_230843831.1">
    <property type="nucleotide sequence ID" value="NZ_CP063845.1"/>
</dbReference>
<dbReference type="PANTHER" id="PTHR33507">
    <property type="entry name" value="INNER MEMBRANE PROTEIN YBBJ"/>
    <property type="match status" value="1"/>
</dbReference>
<keyword evidence="4 5" id="KW-0472">Membrane</keyword>
<evidence type="ECO:0000256" key="5">
    <source>
        <dbReference type="SAM" id="Phobius"/>
    </source>
</evidence>
<evidence type="ECO:0000313" key="7">
    <source>
        <dbReference type="EMBL" id="UFP96591.1"/>
    </source>
</evidence>
<sequence length="148" mass="15754">MSAVSTFWLVLGIALWVLEFFTPALVAGSLGTAALLMLLVGPWIPSLFLQLFVFALIASGLILLTRRLVPRASSDLEKPDYSAQATITRAIEPGGMGRVAFEGTTWNARCDPSDRPLPAGTPVIVLGRQGNVLDVMPLEALKEAPPGP</sequence>
<evidence type="ECO:0000259" key="6">
    <source>
        <dbReference type="Pfam" id="PF01957"/>
    </source>
</evidence>
<dbReference type="Gene3D" id="2.40.50.140">
    <property type="entry name" value="Nucleic acid-binding proteins"/>
    <property type="match status" value="1"/>
</dbReference>
<evidence type="ECO:0000256" key="2">
    <source>
        <dbReference type="ARBA" id="ARBA00022692"/>
    </source>
</evidence>
<evidence type="ECO:0000256" key="3">
    <source>
        <dbReference type="ARBA" id="ARBA00022989"/>
    </source>
</evidence>
<dbReference type="Pfam" id="PF01957">
    <property type="entry name" value="NfeD"/>
    <property type="match status" value="1"/>
</dbReference>
<dbReference type="InterPro" id="IPR012340">
    <property type="entry name" value="NA-bd_OB-fold"/>
</dbReference>
<dbReference type="Proteomes" id="UP001054846">
    <property type="component" value="Chromosome"/>
</dbReference>
<dbReference type="InterPro" id="IPR002810">
    <property type="entry name" value="NfeD-like_C"/>
</dbReference>
<feature type="domain" description="NfeD-like C-terminal" evidence="6">
    <location>
        <begin position="85"/>
        <end position="137"/>
    </location>
</feature>
<evidence type="ECO:0000256" key="4">
    <source>
        <dbReference type="ARBA" id="ARBA00023136"/>
    </source>
</evidence>
<feature type="transmembrane region" description="Helical" evidence="5">
    <location>
        <begin position="43"/>
        <end position="64"/>
    </location>
</feature>
<keyword evidence="8" id="KW-1185">Reference proteome</keyword>